<evidence type="ECO:0000313" key="2">
    <source>
        <dbReference type="EMBL" id="MBB6126898.1"/>
    </source>
</evidence>
<gene>
    <name evidence="2" type="ORF">HDF22_001003</name>
</gene>
<sequence>MKSLLKKAAICIAAALFTLGVKAQSNDYVITTKGDSIPCTIKIPLITCGDGNYKTTENSPLVKIKPETIKEYYISKKNTLYRSVIKEGKSKPEFLLVLETGKINLYEEVTEIYVNNTVTQITKWYVSKGSDIARPLKTDDVFMSKSRKQREGEFTTLISDNNAVYAQYTSENKFSFKRIRNLVQQYNNTTSI</sequence>
<feature type="signal peptide" evidence="1">
    <location>
        <begin position="1"/>
        <end position="23"/>
    </location>
</feature>
<evidence type="ECO:0008006" key="4">
    <source>
        <dbReference type="Google" id="ProtNLM"/>
    </source>
</evidence>
<dbReference type="EMBL" id="JACHCA010000002">
    <property type="protein sequence ID" value="MBB6126898.1"/>
    <property type="molecule type" value="Genomic_DNA"/>
</dbReference>
<evidence type="ECO:0000256" key="1">
    <source>
        <dbReference type="SAM" id="SignalP"/>
    </source>
</evidence>
<protein>
    <recommendedName>
        <fullName evidence="4">DUF4367 domain-containing protein</fullName>
    </recommendedName>
</protein>
<dbReference type="AlphaFoldDB" id="A0A841JE46"/>
<organism evidence="2 3">
    <name type="scientific">Mucilaginibacter lappiensis</name>
    <dbReference type="NCBI Taxonomy" id="354630"/>
    <lineage>
        <taxon>Bacteria</taxon>
        <taxon>Pseudomonadati</taxon>
        <taxon>Bacteroidota</taxon>
        <taxon>Sphingobacteriia</taxon>
        <taxon>Sphingobacteriales</taxon>
        <taxon>Sphingobacteriaceae</taxon>
        <taxon>Mucilaginibacter</taxon>
    </lineage>
</organism>
<keyword evidence="1" id="KW-0732">Signal</keyword>
<feature type="chain" id="PRO_5032745411" description="DUF4367 domain-containing protein" evidence="1">
    <location>
        <begin position="24"/>
        <end position="192"/>
    </location>
</feature>
<evidence type="ECO:0000313" key="3">
    <source>
        <dbReference type="Proteomes" id="UP000548326"/>
    </source>
</evidence>
<comment type="caution">
    <text evidence="2">The sequence shown here is derived from an EMBL/GenBank/DDBJ whole genome shotgun (WGS) entry which is preliminary data.</text>
</comment>
<proteinExistence type="predicted"/>
<reference evidence="2 3" key="1">
    <citation type="submission" date="2020-08" db="EMBL/GenBank/DDBJ databases">
        <title>Genomic Encyclopedia of Type Strains, Phase IV (KMG-V): Genome sequencing to study the core and pangenomes of soil and plant-associated prokaryotes.</title>
        <authorList>
            <person name="Whitman W."/>
        </authorList>
    </citation>
    <scope>NUCLEOTIDE SEQUENCE [LARGE SCALE GENOMIC DNA]</scope>
    <source>
        <strain evidence="2 3">MP601</strain>
    </source>
</reference>
<accession>A0A841JE46</accession>
<dbReference type="RefSeq" id="WP_183586026.1">
    <property type="nucleotide sequence ID" value="NZ_JACHCA010000002.1"/>
</dbReference>
<name>A0A841JE46_9SPHI</name>
<dbReference type="Proteomes" id="UP000548326">
    <property type="component" value="Unassembled WGS sequence"/>
</dbReference>